<dbReference type="PATRIC" id="fig|167539.5.peg.1089"/>
<proteinExistence type="predicted"/>
<sequence length="98" mass="11545">MNLRISLILILITMFNLTKVVLPANNLAIDKINTFNSLMNNINKEFYRNNIPQVCIDSKKISSLIKNNLESLNKIEPHYHWNEIKDLMEFIPEQLCRE</sequence>
<dbReference type="AlphaFoldDB" id="Q7VBQ3"/>
<dbReference type="EMBL" id="AE017126">
    <property type="protein sequence ID" value="AAQ00084.1"/>
    <property type="molecule type" value="Genomic_DNA"/>
</dbReference>
<dbReference type="Proteomes" id="UP000001420">
    <property type="component" value="Chromosome"/>
</dbReference>
<protein>
    <submittedName>
        <fullName evidence="1">Uncharacterized protein</fullName>
    </submittedName>
</protein>
<organism evidence="1 2">
    <name type="scientific">Prochlorococcus marinus (strain SARG / CCMP1375 / SS120)</name>
    <dbReference type="NCBI Taxonomy" id="167539"/>
    <lineage>
        <taxon>Bacteria</taxon>
        <taxon>Bacillati</taxon>
        <taxon>Cyanobacteriota</taxon>
        <taxon>Cyanophyceae</taxon>
        <taxon>Synechococcales</taxon>
        <taxon>Prochlorococcaceae</taxon>
        <taxon>Prochlorococcus</taxon>
    </lineage>
</organism>
<reference evidence="1 2" key="1">
    <citation type="journal article" date="2003" name="Proc. Natl. Acad. Sci. U.S.A.">
        <title>Genome sequence of the cyanobacterium Prochlorococcus marinus SS120, a nearly minimal oxyphototrophic genome.</title>
        <authorList>
            <person name="Dufresne A."/>
            <person name="Salanoubat M."/>
            <person name="Partensky F."/>
            <person name="Artiguenave F."/>
            <person name="Axmann I.M."/>
            <person name="Barbe V."/>
            <person name="Duprat S."/>
            <person name="Galperin M.Y."/>
            <person name="Koonin E.V."/>
            <person name="Le Gall F."/>
            <person name="Makarova K.S."/>
            <person name="Ostrowski M."/>
            <person name="Oztas S."/>
            <person name="Robert C."/>
            <person name="Rogozin I.B."/>
            <person name="Scanlan D.J."/>
            <person name="Tandeau de Marsac N."/>
            <person name="Weissenbach J."/>
            <person name="Wincker P."/>
            <person name="Wolf Y.I."/>
            <person name="Hess W.R."/>
        </authorList>
    </citation>
    <scope>NUCLEOTIDE SEQUENCE [LARGE SCALE GENOMIC DNA]</scope>
    <source>
        <strain evidence="2">SARG / CCMP1375 / SS120</strain>
    </source>
</reference>
<evidence type="ECO:0000313" key="2">
    <source>
        <dbReference type="Proteomes" id="UP000001420"/>
    </source>
</evidence>
<dbReference type="EnsemblBacteria" id="AAQ00084">
    <property type="protein sequence ID" value="AAQ00084"/>
    <property type="gene ID" value="Pro_1039"/>
</dbReference>
<name>Q7VBQ3_PROMA</name>
<dbReference type="STRING" id="167539.Pro_1039"/>
<keyword evidence="2" id="KW-1185">Reference proteome</keyword>
<accession>Q7VBQ3</accession>
<dbReference type="HOGENOM" id="CLU_2331441_0_0_3"/>
<gene>
    <name evidence="1" type="ordered locus">Pro_1039</name>
</gene>
<evidence type="ECO:0000313" key="1">
    <source>
        <dbReference type="EMBL" id="AAQ00084.1"/>
    </source>
</evidence>
<dbReference type="KEGG" id="pma:Pro_1039"/>